<dbReference type="RefSeq" id="YP_009031028.1">
    <property type="nucleotide sequence ID" value="NC_024134.1"/>
</dbReference>
<accession>A0A023MHT0</accession>
<dbReference type="KEGG" id="vg:19486844"/>
<name>A0A023MHT0_9CAUD</name>
<evidence type="ECO:0000313" key="1">
    <source>
        <dbReference type="EMBL" id="AHN83707.1"/>
    </source>
</evidence>
<keyword evidence="2" id="KW-1185">Reference proteome</keyword>
<dbReference type="Proteomes" id="UP000026907">
    <property type="component" value="Segment"/>
</dbReference>
<protein>
    <submittedName>
        <fullName evidence="1">Uncharacterized protein</fullName>
    </submittedName>
</protein>
<dbReference type="GeneID" id="19486844"/>
<evidence type="ECO:0000313" key="2">
    <source>
        <dbReference type="Proteomes" id="UP000026907"/>
    </source>
</evidence>
<sequence length="77" mass="8334">MKVKFLTDLGYPSLVDCIGKIVEAKRLSANDNVVMVKGKDLLAAGAESGRISPDYTYYLSLSNLPERGGKGLEVVEE</sequence>
<dbReference type="EMBL" id="KJ190158">
    <property type="protein sequence ID" value="AHN83707.1"/>
    <property type="molecule type" value="Genomic_DNA"/>
</dbReference>
<reference evidence="1 2" key="1">
    <citation type="journal article" date="2014" name="Genome Announc.">
        <title>Complete Genome Sequences of Two Escherichia coli O157:H7 Phages Effective in Limiting Contamination of Food Products.</title>
        <authorList>
            <person name="Hong Y."/>
            <person name="Pan Y."/>
            <person name="Harman N.J."/>
            <person name="Ebner P.D."/>
        </authorList>
    </citation>
    <scope>NUCLEOTIDE SEQUENCE [LARGE SCALE GENOMIC DNA]</scope>
</reference>
<organism evidence="1 2">
    <name type="scientific">Escherichia phage FFH2</name>
    <dbReference type="NCBI Taxonomy" id="1446490"/>
    <lineage>
        <taxon>Viruses</taxon>
        <taxon>Duplodnaviria</taxon>
        <taxon>Heunggongvirae</taxon>
        <taxon>Uroviricota</taxon>
        <taxon>Caudoviricetes</taxon>
        <taxon>Vequintavirinae</taxon>
        <taxon>Vequintavirus</taxon>
        <taxon>Vequintavirus PDX</taxon>
        <taxon>Vequintavirus FFH2</taxon>
    </lineage>
</organism>
<proteinExistence type="predicted"/>